<reference evidence="3" key="1">
    <citation type="submission" date="2023-03" db="EMBL/GenBank/DDBJ databases">
        <title>Electrophorus voltai genome.</title>
        <authorList>
            <person name="Bian C."/>
        </authorList>
    </citation>
    <scope>NUCLEOTIDE SEQUENCE</scope>
    <source>
        <strain evidence="3">CB-2022</strain>
        <tissue evidence="3">Muscle</tissue>
    </source>
</reference>
<dbReference type="Pfam" id="PF15902">
    <property type="entry name" value="Sortilin-Vps10"/>
    <property type="match status" value="1"/>
</dbReference>
<gene>
    <name evidence="3" type="ORF">P4O66_008786</name>
</gene>
<evidence type="ECO:0000313" key="3">
    <source>
        <dbReference type="EMBL" id="KAK1797420.1"/>
    </source>
</evidence>
<keyword evidence="4" id="KW-1185">Reference proteome</keyword>
<evidence type="ECO:0000313" key="4">
    <source>
        <dbReference type="Proteomes" id="UP001239994"/>
    </source>
</evidence>
<feature type="domain" description="Sortilin N-terminal" evidence="2">
    <location>
        <begin position="11"/>
        <end position="181"/>
    </location>
</feature>
<sequence>VVLISSSINERDQMLFISMDEGASFQRQPVSFTMETLLFHPSEEDKLLAYSKEAKLYVSADLGHRWTLLQERVTKDRLFWSLSVSVSGVDVDSDLVHMEMQDTSGGYLYVTCLIQNCSDKMVTAQFLGKIDPNSLAVRKDYIFVKVTTGNRTKHYVSYRRNEFIQMRFPKYALPKVYEELSTAHGVCVAAPAGAQRRVCELWDCAPSPGASAQMPESELTELSCYRQLRVVGAGMYSLKETRKSLQQCV</sequence>
<evidence type="ECO:0000256" key="1">
    <source>
        <dbReference type="ARBA" id="ARBA00022737"/>
    </source>
</evidence>
<proteinExistence type="predicted"/>
<protein>
    <recommendedName>
        <fullName evidence="2">Sortilin N-terminal domain-containing protein</fullName>
    </recommendedName>
</protein>
<keyword evidence="1" id="KW-0677">Repeat</keyword>
<dbReference type="SUPFAM" id="SSF110296">
    <property type="entry name" value="Oligoxyloglucan reducing end-specific cellobiohydrolase"/>
    <property type="match status" value="1"/>
</dbReference>
<dbReference type="PANTHER" id="PTHR12106:SF9">
    <property type="entry name" value="VPS10 DOMAIN-CONTAINING RECEPTOR SORCS2"/>
    <property type="match status" value="1"/>
</dbReference>
<evidence type="ECO:0000259" key="2">
    <source>
        <dbReference type="Pfam" id="PF15902"/>
    </source>
</evidence>
<dbReference type="Proteomes" id="UP001239994">
    <property type="component" value="Unassembled WGS sequence"/>
</dbReference>
<comment type="caution">
    <text evidence="3">The sequence shown here is derived from an EMBL/GenBank/DDBJ whole genome shotgun (WGS) entry which is preliminary data.</text>
</comment>
<organism evidence="3 4">
    <name type="scientific">Electrophorus voltai</name>
    <dbReference type="NCBI Taxonomy" id="2609070"/>
    <lineage>
        <taxon>Eukaryota</taxon>
        <taxon>Metazoa</taxon>
        <taxon>Chordata</taxon>
        <taxon>Craniata</taxon>
        <taxon>Vertebrata</taxon>
        <taxon>Euteleostomi</taxon>
        <taxon>Actinopterygii</taxon>
        <taxon>Neopterygii</taxon>
        <taxon>Teleostei</taxon>
        <taxon>Ostariophysi</taxon>
        <taxon>Gymnotiformes</taxon>
        <taxon>Gymnotoidei</taxon>
        <taxon>Gymnotidae</taxon>
        <taxon>Electrophorus</taxon>
    </lineage>
</organism>
<dbReference type="InterPro" id="IPR031778">
    <property type="entry name" value="Sortilin_N"/>
</dbReference>
<dbReference type="InterPro" id="IPR050310">
    <property type="entry name" value="VPS10-sortilin"/>
</dbReference>
<dbReference type="EMBL" id="JAROKS010000014">
    <property type="protein sequence ID" value="KAK1797420.1"/>
    <property type="molecule type" value="Genomic_DNA"/>
</dbReference>
<dbReference type="GO" id="GO:0016020">
    <property type="term" value="C:membrane"/>
    <property type="evidence" value="ECO:0007669"/>
    <property type="project" value="TreeGrafter"/>
</dbReference>
<dbReference type="PANTHER" id="PTHR12106">
    <property type="entry name" value="SORTILIN RELATED"/>
    <property type="match status" value="1"/>
</dbReference>
<dbReference type="AlphaFoldDB" id="A0AAD8ZH37"/>
<accession>A0AAD8ZH37</accession>
<feature type="non-terminal residue" evidence="3">
    <location>
        <position position="249"/>
    </location>
</feature>
<name>A0AAD8ZH37_9TELE</name>